<dbReference type="EMBL" id="JAZGQO010000001">
    <property type="protein sequence ID" value="KAK6195791.1"/>
    <property type="molecule type" value="Genomic_DNA"/>
</dbReference>
<proteinExistence type="predicted"/>
<organism evidence="2 3">
    <name type="scientific">Patella caerulea</name>
    <name type="common">Rayed Mediterranean limpet</name>
    <dbReference type="NCBI Taxonomy" id="87958"/>
    <lineage>
        <taxon>Eukaryota</taxon>
        <taxon>Metazoa</taxon>
        <taxon>Spiralia</taxon>
        <taxon>Lophotrochozoa</taxon>
        <taxon>Mollusca</taxon>
        <taxon>Gastropoda</taxon>
        <taxon>Patellogastropoda</taxon>
        <taxon>Patelloidea</taxon>
        <taxon>Patellidae</taxon>
        <taxon>Patella</taxon>
    </lineage>
</organism>
<protein>
    <submittedName>
        <fullName evidence="2">Uncharacterized protein</fullName>
    </submittedName>
</protein>
<evidence type="ECO:0000313" key="2">
    <source>
        <dbReference type="EMBL" id="KAK6195791.1"/>
    </source>
</evidence>
<dbReference type="Proteomes" id="UP001347796">
    <property type="component" value="Unassembled WGS sequence"/>
</dbReference>
<evidence type="ECO:0000256" key="1">
    <source>
        <dbReference type="SAM" id="Phobius"/>
    </source>
</evidence>
<sequence>MTEHRSTSEDELNQFAKWMTFFDEPTYDNNHKDLRNIKHRLSEQFASLELKASFKRGPTNESAVRKPTFEENEENIQEMRRVRKRKKKYCKYLTILTIFSIIVVAVITTTVMLVAPKQSSGQEETSSLSKTTNSVENESVSYLDSVGFNDISSITKTTRSNAEIELESKEKTINSSVNTGELQITTSLISTTELTYFQSSTDTTLSEPIHEMSYGTAPDSSLIGTPTTSISEFYFEISLVSSTTLTSSFTDLETSTYSFESAKQSAVGISTVFSGDIHPTTSTITDPQSPTSLLLESKEKTIKSSVNTGELQITTSLISTTELTYFQSSTDTALSEPIHEMSYGTAPDSSLIETPTTSISEFYFEISLVSSTTLTSSFTDLETSTYSFESAKQSAVEISTVFSGDIHPTTPTITDPRSPTSLLFESNLQPSTRSVQHTASPDIKSSATAASTTQWISSSQTLLETLTVPETLSLLSSTADVPIFTSLLSTEALTGLQVLTPSSGRFESPSVPLISSTLATQQSLGLELSELLLSPMISESGVQISTPISVTPALTNLHAIPSLSLPFQSPSLLMNSLILSTPELFLSLTISVTDLQTAPFISANSAWTDLHELASSSEQLEQSRLPSSRTISMADAQISLTSSLFDARSWTVSDLSGIQMGTSLSMPLQTSPPIHQTASSTNDI</sequence>
<keyword evidence="1" id="KW-1133">Transmembrane helix</keyword>
<evidence type="ECO:0000313" key="3">
    <source>
        <dbReference type="Proteomes" id="UP001347796"/>
    </source>
</evidence>
<keyword evidence="1" id="KW-0812">Transmembrane</keyword>
<dbReference type="AlphaFoldDB" id="A0AAN8Q2L0"/>
<comment type="caution">
    <text evidence="2">The sequence shown here is derived from an EMBL/GenBank/DDBJ whole genome shotgun (WGS) entry which is preliminary data.</text>
</comment>
<feature type="transmembrane region" description="Helical" evidence="1">
    <location>
        <begin position="89"/>
        <end position="115"/>
    </location>
</feature>
<gene>
    <name evidence="2" type="ORF">SNE40_001146</name>
</gene>
<name>A0AAN8Q2L0_PATCE</name>
<keyword evidence="1" id="KW-0472">Membrane</keyword>
<keyword evidence="3" id="KW-1185">Reference proteome</keyword>
<accession>A0AAN8Q2L0</accession>
<reference evidence="2 3" key="1">
    <citation type="submission" date="2024-01" db="EMBL/GenBank/DDBJ databases">
        <title>The genome of the rayed Mediterranean limpet Patella caerulea (Linnaeus, 1758).</title>
        <authorList>
            <person name="Anh-Thu Weber A."/>
            <person name="Halstead-Nussloch G."/>
        </authorList>
    </citation>
    <scope>NUCLEOTIDE SEQUENCE [LARGE SCALE GENOMIC DNA]</scope>
    <source>
        <strain evidence="2">AATW-2023a</strain>
        <tissue evidence="2">Whole specimen</tissue>
    </source>
</reference>